<dbReference type="RefSeq" id="WP_026635914.1">
    <property type="nucleotide sequence ID" value="NZ_FONH01000003.1"/>
</dbReference>
<accession>A0A1I2BHC3</accession>
<proteinExistence type="predicted"/>
<evidence type="ECO:0000313" key="2">
    <source>
        <dbReference type="EMBL" id="SFE54673.1"/>
    </source>
</evidence>
<feature type="domain" description="Type 4 fimbrial biogenesis protein PilX N-terminal" evidence="1">
    <location>
        <begin position="12"/>
        <end position="61"/>
    </location>
</feature>
<sequence length="179" mass="18723">MRPFIPPARRQRGFTLMMTLIFLVIFLLFAVSMASSSLVNTKVASNQQYRMEAKAVAQQGVESVMNQAFTLNPIPASSVPVDVTGDGSNDYVAQVAAPFCLDSKPVLNRDLALGDVCRTPTSGSGDLVIGSSGAAATLSLCSDTQWEIQSSVTDAGNSATSVTVHQGASVRVPVGTPCP</sequence>
<dbReference type="AlphaFoldDB" id="A0A1I2BHC3"/>
<dbReference type="InterPro" id="IPR025746">
    <property type="entry name" value="PilX_N_dom"/>
</dbReference>
<evidence type="ECO:0000313" key="3">
    <source>
        <dbReference type="Proteomes" id="UP000199477"/>
    </source>
</evidence>
<dbReference type="Proteomes" id="UP000199477">
    <property type="component" value="Unassembled WGS sequence"/>
</dbReference>
<protein>
    <submittedName>
        <fullName evidence="2">PilX N-terminal</fullName>
    </submittedName>
</protein>
<gene>
    <name evidence="2" type="ORF">SAMN02799615_01136</name>
</gene>
<organism evidence="2 3">
    <name type="scientific">Dyella marensis</name>
    <dbReference type="NCBI Taxonomy" id="500610"/>
    <lineage>
        <taxon>Bacteria</taxon>
        <taxon>Pseudomonadati</taxon>
        <taxon>Pseudomonadota</taxon>
        <taxon>Gammaproteobacteria</taxon>
        <taxon>Lysobacterales</taxon>
        <taxon>Rhodanobacteraceae</taxon>
        <taxon>Dyella</taxon>
    </lineage>
</organism>
<dbReference type="EMBL" id="FONH01000003">
    <property type="protein sequence ID" value="SFE54673.1"/>
    <property type="molecule type" value="Genomic_DNA"/>
</dbReference>
<name>A0A1I2BHC3_9GAMM</name>
<dbReference type="STRING" id="500610.SAMN02799615_01136"/>
<evidence type="ECO:0000259" key="1">
    <source>
        <dbReference type="Pfam" id="PF14341"/>
    </source>
</evidence>
<dbReference type="Pfam" id="PF14341">
    <property type="entry name" value="PilX_N"/>
    <property type="match status" value="1"/>
</dbReference>
<reference evidence="3" key="1">
    <citation type="submission" date="2016-10" db="EMBL/GenBank/DDBJ databases">
        <authorList>
            <person name="Varghese N."/>
            <person name="Submissions S."/>
        </authorList>
    </citation>
    <scope>NUCLEOTIDE SEQUENCE [LARGE SCALE GENOMIC DNA]</scope>
    <source>
        <strain evidence="3">UNC178MFTsu3.1</strain>
    </source>
</reference>
<keyword evidence="3" id="KW-1185">Reference proteome</keyword>